<gene>
    <name evidence="3" type="ORF">N4261_21600</name>
</gene>
<proteinExistence type="inferred from homology"/>
<dbReference type="InterPro" id="IPR016772">
    <property type="entry name" value="UCP020408"/>
</dbReference>
<evidence type="ECO:0000313" key="3">
    <source>
        <dbReference type="EMBL" id="UXH77557.1"/>
    </source>
</evidence>
<protein>
    <submittedName>
        <fullName evidence="3">DUF2325 domain-containing protein</fullName>
    </submittedName>
</protein>
<accession>A0ABY6AXE4</accession>
<dbReference type="RefSeq" id="WP_261757308.1">
    <property type="nucleotide sequence ID" value="NZ_CP104562.2"/>
</dbReference>
<keyword evidence="4" id="KW-1185">Reference proteome</keyword>
<evidence type="ECO:0000256" key="2">
    <source>
        <dbReference type="SAM" id="Coils"/>
    </source>
</evidence>
<organism evidence="3 4">
    <name type="scientific">Roseateles amylovorans</name>
    <dbReference type="NCBI Taxonomy" id="2978473"/>
    <lineage>
        <taxon>Bacteria</taxon>
        <taxon>Pseudomonadati</taxon>
        <taxon>Pseudomonadota</taxon>
        <taxon>Betaproteobacteria</taxon>
        <taxon>Burkholderiales</taxon>
        <taxon>Sphaerotilaceae</taxon>
        <taxon>Roseateles</taxon>
    </lineage>
</organism>
<dbReference type="Proteomes" id="UP001064933">
    <property type="component" value="Chromosome"/>
</dbReference>
<dbReference type="Pfam" id="PF10087">
    <property type="entry name" value="DUF2325"/>
    <property type="match status" value="1"/>
</dbReference>
<name>A0ABY6AXE4_9BURK</name>
<dbReference type="Gene3D" id="1.10.287.1490">
    <property type="match status" value="1"/>
</dbReference>
<dbReference type="EMBL" id="CP104562">
    <property type="protein sequence ID" value="UXH77557.1"/>
    <property type="molecule type" value="Genomic_DNA"/>
</dbReference>
<comment type="similarity">
    <text evidence="1">Belongs to the UPF0751 family.</text>
</comment>
<reference evidence="3" key="1">
    <citation type="submission" date="2022-10" db="EMBL/GenBank/DDBJ databases">
        <title>Characterization and whole genome sequencing of a new Roseateles species, isolated from fresh water.</title>
        <authorList>
            <person name="Guliayeva D.Y."/>
            <person name="Akhremchuk A.E."/>
            <person name="Sikolenko M.A."/>
            <person name="Valentovich L.N."/>
            <person name="Sidarenka A.V."/>
        </authorList>
    </citation>
    <scope>NUCLEOTIDE SEQUENCE</scope>
    <source>
        <strain evidence="3">BIM B-1768</strain>
    </source>
</reference>
<keyword evidence="2" id="KW-0175">Coiled coil</keyword>
<evidence type="ECO:0000313" key="4">
    <source>
        <dbReference type="Proteomes" id="UP001064933"/>
    </source>
</evidence>
<sequence length="477" mass="51993">MCDKTSLFNVLLQPSAADDAGTPPGLAGAIGQIGQGAQPLPAGWADAADDDARAAAGRPLAQALTRDMTASEETPTARGSRRRRLWELPSQALCPVIGVCLPMPLLRRRLGKLLGGQTQGNDYELHCGAINECGRRGPISEMLQRELDQRYAMALRQASQHKTAEALTRWWDAAQHGNDVAGALWGALTHARCDAALQEQVLRDIHMLQHQVGAANRADLERLDALQDENAVLGRELAQAQARSTRLLAERAQQLEQSQAECLRLRGELLARDTLAAGLREELQQLEDSVPGLRHRHEQARHLEAQQARIHQLERTLLAAQQQAEREQRRAAELQQMLEAMEAQQRQLPTPDSASAEPSLPSLDERAVLCVGGRPAVVPIYRQLIERTGGRFLHHDGGEEDAVTKLDASLAAADLVICQTGCISHDAYWRVKDHCKRHGKKCLYLESPSASGLRRALGSLGSEEQAGAAVQLPAAQG</sequence>
<evidence type="ECO:0000256" key="1">
    <source>
        <dbReference type="ARBA" id="ARBA00007189"/>
    </source>
</evidence>
<feature type="coiled-coil region" evidence="2">
    <location>
        <begin position="223"/>
        <end position="344"/>
    </location>
</feature>